<dbReference type="GeneID" id="103386240"/>
<dbReference type="PANTHER" id="PTHR28375">
    <property type="entry name" value="PROTEIN HINDERIN"/>
    <property type="match status" value="1"/>
</dbReference>
<feature type="compositionally biased region" description="Basic and acidic residues" evidence="2">
    <location>
        <begin position="63"/>
        <end position="73"/>
    </location>
</feature>
<feature type="compositionally biased region" description="Polar residues" evidence="2">
    <location>
        <begin position="434"/>
        <end position="451"/>
    </location>
</feature>
<dbReference type="SUPFAM" id="SSF90257">
    <property type="entry name" value="Myosin rod fragments"/>
    <property type="match status" value="1"/>
</dbReference>
<reference evidence="3" key="2">
    <citation type="submission" date="2025-08" db="UniProtKB">
        <authorList>
            <consortium name="Ensembl"/>
        </authorList>
    </citation>
    <scope>IDENTIFICATION</scope>
</reference>
<dbReference type="STRING" id="244447.ENSCSEP00000011081"/>
<evidence type="ECO:0000313" key="3">
    <source>
        <dbReference type="Ensembl" id="ENSCSEP00000011081.1"/>
    </source>
</evidence>
<dbReference type="AlphaFoldDB" id="A0A3P8VCX1"/>
<feature type="region of interest" description="Disordered" evidence="2">
    <location>
        <begin position="57"/>
        <end position="89"/>
    </location>
</feature>
<dbReference type="RefSeq" id="XP_008318638.1">
    <property type="nucleotide sequence ID" value="XM_008320416.3"/>
</dbReference>
<dbReference type="Proteomes" id="UP000265120">
    <property type="component" value="Chromosome 11"/>
</dbReference>
<sequence length="594" mass="66532">MAAKKTKSGSSGIFWVNGDEEQPFVFVPGVNGEVFSHIPVSLESDSTFTVSNRGAKIQGAAGHRSDCKKESASKKGGKKQGHTQSNGAGFYTKENLSVHQRAALLPENSPSLVTFLPQAQVISDTSVKSQISLKDLCSEDKRRIANLIEELARVSEEKEKSVKRLKYEQENFECKIQQLEQQNVIIMNERESLQQQYKECQELLGLYQKYLSQQQAKLNDTITQLSQTQVHNKVFNSDVAYSSASSTRANGLLHDGSYLSFAPQVHQPQVHTNGAAQAARNPGPMPFVSEIRPRDGSIEQHGFQKEEHKGPHIEACYRCYHCHSSGDHSSYRTKQQCYHKGCCQINDHLNVSDASKPHYSERVQSGAAVRSDGTEALTSPLLGHGDWEVKRHQLLMQKMQLEMERERLQARLEEQEERLNRQNQQLRQTRLDYSRSQQAPSQAELSLSNMRNGDPQLEQPPYQDLPSSVTEEVPASVDKSQPTCAEQTTKDIATSPLKSPESLSKHRSTSAVPKTPTARSDFSLVELLDILSPVSVREQSIPSHQKTKVTQSRLALTTPKPGGRNLLTSTRRKPQTTEQDLEESQILEDIFFIC</sequence>
<dbReference type="PANTHER" id="PTHR28375:SF1">
    <property type="entry name" value="PROTEIN HINDERIN"/>
    <property type="match status" value="1"/>
</dbReference>
<evidence type="ECO:0000256" key="1">
    <source>
        <dbReference type="SAM" id="Coils"/>
    </source>
</evidence>
<dbReference type="CTD" id="57536"/>
<protein>
    <submittedName>
        <fullName evidence="3">Zgc:162344</fullName>
    </submittedName>
</protein>
<keyword evidence="4" id="KW-1185">Reference proteome</keyword>
<dbReference type="Ensembl" id="ENSCSET00000011214.1">
    <property type="protein sequence ID" value="ENSCSEP00000011081.1"/>
    <property type="gene ID" value="ENSCSEG00000007114.1"/>
</dbReference>
<reference evidence="3" key="3">
    <citation type="submission" date="2025-09" db="UniProtKB">
        <authorList>
            <consortium name="Ensembl"/>
        </authorList>
    </citation>
    <scope>IDENTIFICATION</scope>
</reference>
<dbReference type="InParanoid" id="A0A3P8VCX1"/>
<dbReference type="KEGG" id="csem:103386240"/>
<dbReference type="OrthoDB" id="5972940at2759"/>
<name>A0A3P8VCX1_CYNSE</name>
<keyword evidence="1" id="KW-0175">Coiled coil</keyword>
<proteinExistence type="predicted"/>
<feature type="region of interest" description="Disordered" evidence="2">
    <location>
        <begin position="414"/>
        <end position="516"/>
    </location>
</feature>
<dbReference type="OMA" id="CCLANCH"/>
<dbReference type="GeneTree" id="ENSGT00940000166573"/>
<feature type="compositionally biased region" description="Polar residues" evidence="2">
    <location>
        <begin position="542"/>
        <end position="555"/>
    </location>
</feature>
<organism evidence="3 4">
    <name type="scientific">Cynoglossus semilaevis</name>
    <name type="common">Tongue sole</name>
    <dbReference type="NCBI Taxonomy" id="244447"/>
    <lineage>
        <taxon>Eukaryota</taxon>
        <taxon>Metazoa</taxon>
        <taxon>Chordata</taxon>
        <taxon>Craniata</taxon>
        <taxon>Vertebrata</taxon>
        <taxon>Euteleostomi</taxon>
        <taxon>Actinopterygii</taxon>
        <taxon>Neopterygii</taxon>
        <taxon>Teleostei</taxon>
        <taxon>Neoteleostei</taxon>
        <taxon>Acanthomorphata</taxon>
        <taxon>Carangaria</taxon>
        <taxon>Pleuronectiformes</taxon>
        <taxon>Pleuronectoidei</taxon>
        <taxon>Cynoglossidae</taxon>
        <taxon>Cynoglossinae</taxon>
        <taxon>Cynoglossus</taxon>
    </lineage>
</organism>
<feature type="compositionally biased region" description="Polar residues" evidence="2">
    <location>
        <begin position="478"/>
        <end position="492"/>
    </location>
</feature>
<feature type="coiled-coil region" evidence="1">
    <location>
        <begin position="137"/>
        <end position="203"/>
    </location>
</feature>
<dbReference type="InterPro" id="IPR032736">
    <property type="entry name" value="Hinderin"/>
</dbReference>
<evidence type="ECO:0000256" key="2">
    <source>
        <dbReference type="SAM" id="MobiDB-lite"/>
    </source>
</evidence>
<reference evidence="3 4" key="1">
    <citation type="journal article" date="2014" name="Nat. Genet.">
        <title>Whole-genome sequence of a flatfish provides insights into ZW sex chromosome evolution and adaptation to a benthic lifestyle.</title>
        <authorList>
            <person name="Chen S."/>
            <person name="Zhang G."/>
            <person name="Shao C."/>
            <person name="Huang Q."/>
            <person name="Liu G."/>
            <person name="Zhang P."/>
            <person name="Song W."/>
            <person name="An N."/>
            <person name="Chalopin D."/>
            <person name="Volff J.N."/>
            <person name="Hong Y."/>
            <person name="Li Q."/>
            <person name="Sha Z."/>
            <person name="Zhou H."/>
            <person name="Xie M."/>
            <person name="Yu Q."/>
            <person name="Liu Y."/>
            <person name="Xiang H."/>
            <person name="Wang N."/>
            <person name="Wu K."/>
            <person name="Yang C."/>
            <person name="Zhou Q."/>
            <person name="Liao X."/>
            <person name="Yang L."/>
            <person name="Hu Q."/>
            <person name="Zhang J."/>
            <person name="Meng L."/>
            <person name="Jin L."/>
            <person name="Tian Y."/>
            <person name="Lian J."/>
            <person name="Yang J."/>
            <person name="Miao G."/>
            <person name="Liu S."/>
            <person name="Liang Z."/>
            <person name="Yan F."/>
            <person name="Li Y."/>
            <person name="Sun B."/>
            <person name="Zhang H."/>
            <person name="Zhang J."/>
            <person name="Zhu Y."/>
            <person name="Du M."/>
            <person name="Zhao Y."/>
            <person name="Schartl M."/>
            <person name="Tang Q."/>
            <person name="Wang J."/>
        </authorList>
    </citation>
    <scope>NUCLEOTIDE SEQUENCE</scope>
</reference>
<dbReference type="Pfam" id="PF15369">
    <property type="entry name" value="KIAA1328"/>
    <property type="match status" value="2"/>
</dbReference>
<accession>A0A3P8VCX1</accession>
<feature type="region of interest" description="Disordered" evidence="2">
    <location>
        <begin position="542"/>
        <end position="581"/>
    </location>
</feature>
<evidence type="ECO:0000313" key="4">
    <source>
        <dbReference type="Proteomes" id="UP000265120"/>
    </source>
</evidence>